<feature type="compositionally biased region" description="Basic and acidic residues" evidence="1">
    <location>
        <begin position="110"/>
        <end position="121"/>
    </location>
</feature>
<proteinExistence type="predicted"/>
<feature type="compositionally biased region" description="Basic and acidic residues" evidence="1">
    <location>
        <begin position="84"/>
        <end position="102"/>
    </location>
</feature>
<feature type="compositionally biased region" description="Basic and acidic residues" evidence="1">
    <location>
        <begin position="66"/>
        <end position="77"/>
    </location>
</feature>
<protein>
    <submittedName>
        <fullName evidence="2">Uncharacterized protein</fullName>
    </submittedName>
</protein>
<sequence length="221" mass="24484">ADHSNGKCGPAVVLLGGVKGSEIGILRGLSSDALPPLPVRLVREGKIVGRAYHPGGTAHRRPPRRRIADTEDPDRRRLSGSSHRQRDDAHGAEARLEKRRGADWLAASRARPEGRAAHEGEWPAMGRRVQHLYRGTRAGLPLDPRAARLLRPRKAHARGRNLSEERWPDVHIQGLRPDDGRARRHLGDIPCGRQDGSLPPDLHPDTHLREPPYSARRAGFL</sequence>
<reference evidence="2" key="1">
    <citation type="submission" date="2020-02" db="EMBL/GenBank/DDBJ databases">
        <authorList>
            <person name="Meier V. D."/>
        </authorList>
    </citation>
    <scope>NUCLEOTIDE SEQUENCE</scope>
    <source>
        <strain evidence="2">AVDCRST_MAG55</strain>
    </source>
</reference>
<gene>
    <name evidence="2" type="ORF">AVDCRST_MAG55-522</name>
</gene>
<organism evidence="2">
    <name type="scientific">uncultured Rubrobacteraceae bacterium</name>
    <dbReference type="NCBI Taxonomy" id="349277"/>
    <lineage>
        <taxon>Bacteria</taxon>
        <taxon>Bacillati</taxon>
        <taxon>Actinomycetota</taxon>
        <taxon>Rubrobacteria</taxon>
        <taxon>Rubrobacterales</taxon>
        <taxon>Rubrobacteraceae</taxon>
        <taxon>environmental samples</taxon>
    </lineage>
</organism>
<feature type="non-terminal residue" evidence="2">
    <location>
        <position position="1"/>
    </location>
</feature>
<feature type="non-terminal residue" evidence="2">
    <location>
        <position position="221"/>
    </location>
</feature>
<evidence type="ECO:0000256" key="1">
    <source>
        <dbReference type="SAM" id="MobiDB-lite"/>
    </source>
</evidence>
<dbReference type="AlphaFoldDB" id="A0A6J4NZZ7"/>
<feature type="region of interest" description="Disordered" evidence="1">
    <location>
        <begin position="188"/>
        <end position="221"/>
    </location>
</feature>
<accession>A0A6J4NZZ7</accession>
<dbReference type="EMBL" id="CADCUZ010000023">
    <property type="protein sequence ID" value="CAA9398728.1"/>
    <property type="molecule type" value="Genomic_DNA"/>
</dbReference>
<name>A0A6J4NZZ7_9ACTN</name>
<feature type="region of interest" description="Disordered" evidence="1">
    <location>
        <begin position="50"/>
        <end position="122"/>
    </location>
</feature>
<evidence type="ECO:0000313" key="2">
    <source>
        <dbReference type="EMBL" id="CAA9398728.1"/>
    </source>
</evidence>